<evidence type="ECO:0000313" key="2">
    <source>
        <dbReference type="EMBL" id="NKY31223.1"/>
    </source>
</evidence>
<dbReference type="Proteomes" id="UP000540698">
    <property type="component" value="Unassembled WGS sequence"/>
</dbReference>
<feature type="domain" description="Protein-tyrosine-phosphatase-like N-terminal" evidence="1">
    <location>
        <begin position="22"/>
        <end position="79"/>
    </location>
</feature>
<name>A0A7X6R745_9NOCA</name>
<organism evidence="2 3">
    <name type="scientific">Nocardia gamkensis</name>
    <dbReference type="NCBI Taxonomy" id="352869"/>
    <lineage>
        <taxon>Bacteria</taxon>
        <taxon>Bacillati</taxon>
        <taxon>Actinomycetota</taxon>
        <taxon>Actinomycetes</taxon>
        <taxon>Mycobacteriales</taxon>
        <taxon>Nocardiaceae</taxon>
        <taxon>Nocardia</taxon>
    </lineage>
</organism>
<gene>
    <name evidence="2" type="ORF">HGB38_34230</name>
</gene>
<keyword evidence="3" id="KW-1185">Reference proteome</keyword>
<proteinExistence type="predicted"/>
<evidence type="ECO:0000259" key="1">
    <source>
        <dbReference type="Pfam" id="PF21234"/>
    </source>
</evidence>
<dbReference type="AlphaFoldDB" id="A0A7X6R745"/>
<protein>
    <recommendedName>
        <fullName evidence="1">Protein-tyrosine-phosphatase-like N-terminal domain-containing protein</fullName>
    </recommendedName>
</protein>
<dbReference type="RefSeq" id="WP_062975568.1">
    <property type="nucleotide sequence ID" value="NZ_JAAXOS010000028.1"/>
</dbReference>
<evidence type="ECO:0000313" key="3">
    <source>
        <dbReference type="Proteomes" id="UP000540698"/>
    </source>
</evidence>
<dbReference type="EMBL" id="JAAXOS010000028">
    <property type="protein sequence ID" value="NKY31223.1"/>
    <property type="molecule type" value="Genomic_DNA"/>
</dbReference>
<comment type="caution">
    <text evidence="2">The sequence shown here is derived from an EMBL/GenBank/DDBJ whole genome shotgun (WGS) entry which is preliminary data.</text>
</comment>
<dbReference type="Gene3D" id="1.10.8.1060">
    <property type="entry name" value="Corynebacterium glutamicum thioredoxin-dependent arsenate reductase, N-terminal domain"/>
    <property type="match status" value="1"/>
</dbReference>
<accession>A0A7X6R745</accession>
<sequence>MTDRPATPGTNQQTPLDQELALKAAAQRLEDEFDGVASEAAIEDHLHSSYDHVADHATVVNYLPLLAERYTREWLFTLADSAHGSP</sequence>
<dbReference type="InterPro" id="IPR048716">
    <property type="entry name" value="Phosphatase-like_N"/>
</dbReference>
<reference evidence="2 3" key="1">
    <citation type="submission" date="2020-04" db="EMBL/GenBank/DDBJ databases">
        <title>MicrobeNet Type strains.</title>
        <authorList>
            <person name="Nicholson A.C."/>
        </authorList>
    </citation>
    <scope>NUCLEOTIDE SEQUENCE [LARGE SCALE GENOMIC DNA]</scope>
    <source>
        <strain evidence="2 3">DSM 44956</strain>
    </source>
</reference>
<dbReference type="NCBIfam" id="NF046112">
    <property type="entry name" value="MSMEG_6209_Nter"/>
    <property type="match status" value="1"/>
</dbReference>
<dbReference type="Pfam" id="PF21234">
    <property type="entry name" value="Phosphatase-like_N"/>
    <property type="match status" value="1"/>
</dbReference>